<keyword evidence="2" id="KW-1185">Reference proteome</keyword>
<sequence>MTAPIQTCSSWPESKENSIIDSGSFSEVQYLSSTSPVTRQRSGEDHELEEVPWSEQQPTISNTNKTFWYDGESYLCGSRFGLPSRCAVCNFCGQVDRECTRPTCLFCKKLPIHCKCIRPEHARVQMQGESGYLRTIRLPSVQEDREHETGVDQKFQTVVIQGDMHHILVYRDMFGPLCARLMTFLSPVLNPMKKGINQFKNSRLGWVLRPFAAPFLWARNQFRIRQARRAVAMETDDHEGYVNVTKPEHVTNMIEHLANLPTDMPNISFDMEAYNLGHTSGLSYIQIRGGEISYLVDLLVLQKAAWDTQSTADKATTLRTIFEDPNRIKLVFDCRQDSACLYAKASIRPRGVLDCQYLHMLTMDRCPPSRPGLVQTVRAMAGLSQADLKIWNDPKKGPRLHGVWEKRPVPRRAKAYAIGDVALLRAIYDKAEAMLNTRGLMLATHWTDKEVHQTWCSAEKSVSTGRYMTPDFEKCWEHDLLKPGFEPYSAPRASPVLEM</sequence>
<protein>
    <submittedName>
        <fullName evidence="1">Uncharacterized protein</fullName>
    </submittedName>
</protein>
<dbReference type="EMBL" id="JAPDRQ010000054">
    <property type="protein sequence ID" value="KAJ9658160.1"/>
    <property type="molecule type" value="Genomic_DNA"/>
</dbReference>
<accession>A0ACC3AAY9</accession>
<proteinExistence type="predicted"/>
<evidence type="ECO:0000313" key="1">
    <source>
        <dbReference type="EMBL" id="KAJ9658160.1"/>
    </source>
</evidence>
<dbReference type="Proteomes" id="UP001172386">
    <property type="component" value="Unassembled WGS sequence"/>
</dbReference>
<comment type="caution">
    <text evidence="1">The sequence shown here is derived from an EMBL/GenBank/DDBJ whole genome shotgun (WGS) entry which is preliminary data.</text>
</comment>
<reference evidence="1" key="1">
    <citation type="submission" date="2022-10" db="EMBL/GenBank/DDBJ databases">
        <title>Culturing micro-colonial fungi from biological soil crusts in the Mojave desert and describing Neophaeococcomyces mojavensis, and introducing the new genera and species Taxawa tesnikishii.</title>
        <authorList>
            <person name="Kurbessoian T."/>
            <person name="Stajich J.E."/>
        </authorList>
    </citation>
    <scope>NUCLEOTIDE SEQUENCE</scope>
    <source>
        <strain evidence="1">JES_112</strain>
    </source>
</reference>
<evidence type="ECO:0000313" key="2">
    <source>
        <dbReference type="Proteomes" id="UP001172386"/>
    </source>
</evidence>
<organism evidence="1 2">
    <name type="scientific">Neophaeococcomyces mojaviensis</name>
    <dbReference type="NCBI Taxonomy" id="3383035"/>
    <lineage>
        <taxon>Eukaryota</taxon>
        <taxon>Fungi</taxon>
        <taxon>Dikarya</taxon>
        <taxon>Ascomycota</taxon>
        <taxon>Pezizomycotina</taxon>
        <taxon>Eurotiomycetes</taxon>
        <taxon>Chaetothyriomycetidae</taxon>
        <taxon>Chaetothyriales</taxon>
        <taxon>Chaetothyriales incertae sedis</taxon>
        <taxon>Neophaeococcomyces</taxon>
    </lineage>
</organism>
<name>A0ACC3AAY9_9EURO</name>
<gene>
    <name evidence="1" type="ORF">H2198_003865</name>
</gene>